<feature type="region of interest" description="Disordered" evidence="1">
    <location>
        <begin position="44"/>
        <end position="88"/>
    </location>
</feature>
<sequence length="88" mass="9849">MANLRTTIVLPEEDVKYIKVLAATYGLTMSQVIQKSIRRAGDVLDEKPSTKQKTSGWRSVAGSLRLGGKEPSSRQEMYDEHIKRKLSA</sequence>
<evidence type="ECO:0000313" key="3">
    <source>
        <dbReference type="Proteomes" id="UP000178603"/>
    </source>
</evidence>
<dbReference type="Proteomes" id="UP000178603">
    <property type="component" value="Unassembled WGS sequence"/>
</dbReference>
<accession>A0A1F8AV07</accession>
<gene>
    <name evidence="2" type="ORF">A3E44_04000</name>
</gene>
<evidence type="ECO:0008006" key="4">
    <source>
        <dbReference type="Google" id="ProtNLM"/>
    </source>
</evidence>
<proteinExistence type="predicted"/>
<reference evidence="2 3" key="1">
    <citation type="journal article" date="2016" name="Nat. Commun.">
        <title>Thousands of microbial genomes shed light on interconnected biogeochemical processes in an aquifer system.</title>
        <authorList>
            <person name="Anantharaman K."/>
            <person name="Brown C.T."/>
            <person name="Hug L.A."/>
            <person name="Sharon I."/>
            <person name="Castelle C.J."/>
            <person name="Probst A.J."/>
            <person name="Thomas B.C."/>
            <person name="Singh A."/>
            <person name="Wilkins M.J."/>
            <person name="Karaoz U."/>
            <person name="Brodie E.L."/>
            <person name="Williams K.H."/>
            <person name="Hubbard S.S."/>
            <person name="Banfield J.F."/>
        </authorList>
    </citation>
    <scope>NUCLEOTIDE SEQUENCE [LARGE SCALE GENOMIC DNA]</scope>
</reference>
<name>A0A1F8AV07_9BACT</name>
<feature type="compositionally biased region" description="Basic and acidic residues" evidence="1">
    <location>
        <begin position="67"/>
        <end position="82"/>
    </location>
</feature>
<evidence type="ECO:0000256" key="1">
    <source>
        <dbReference type="SAM" id="MobiDB-lite"/>
    </source>
</evidence>
<dbReference type="AlphaFoldDB" id="A0A1F8AV07"/>
<evidence type="ECO:0000313" key="2">
    <source>
        <dbReference type="EMBL" id="OGM55055.1"/>
    </source>
</evidence>
<dbReference type="EMBL" id="MGGW01000005">
    <property type="protein sequence ID" value="OGM55055.1"/>
    <property type="molecule type" value="Genomic_DNA"/>
</dbReference>
<comment type="caution">
    <text evidence="2">The sequence shown here is derived from an EMBL/GenBank/DDBJ whole genome shotgun (WGS) entry which is preliminary data.</text>
</comment>
<organism evidence="2 3">
    <name type="scientific">Candidatus Woesebacteria bacterium RIFCSPHIGHO2_12_FULL_41_24</name>
    <dbReference type="NCBI Taxonomy" id="1802510"/>
    <lineage>
        <taxon>Bacteria</taxon>
        <taxon>Candidatus Woeseibacteriota</taxon>
    </lineage>
</organism>
<protein>
    <recommendedName>
        <fullName evidence="4">Ribbon-helix-helix protein CopG domain-containing protein</fullName>
    </recommendedName>
</protein>